<gene>
    <name evidence="1" type="ORF">WMO26_04785</name>
</gene>
<reference evidence="1 2" key="1">
    <citation type="submission" date="2024-03" db="EMBL/GenBank/DDBJ databases">
        <title>Human intestinal bacterial collection.</title>
        <authorList>
            <person name="Pauvert C."/>
            <person name="Hitch T.C.A."/>
            <person name="Clavel T."/>
        </authorList>
    </citation>
    <scope>NUCLEOTIDE SEQUENCE [LARGE SCALE GENOMIC DNA]</scope>
    <source>
        <strain evidence="1 2">CLA-JM-H44</strain>
    </source>
</reference>
<keyword evidence="2" id="KW-1185">Reference proteome</keyword>
<proteinExistence type="predicted"/>
<dbReference type="RefSeq" id="WP_349218528.1">
    <property type="nucleotide sequence ID" value="NZ_JBBMFD010000005.1"/>
</dbReference>
<sequence length="77" mass="8329">MMKKHVSLSGRLLFPLKEGQCALIQRGGGVIRTSRVVEILEVTDISVRFETMNTVYLVSTAPVPGAAAAPLELRMCA</sequence>
<dbReference type="Proteomes" id="UP001489509">
    <property type="component" value="Unassembled WGS sequence"/>
</dbReference>
<evidence type="ECO:0000313" key="2">
    <source>
        <dbReference type="Proteomes" id="UP001489509"/>
    </source>
</evidence>
<name>A0ABV1DYK7_9FIRM</name>
<organism evidence="1 2">
    <name type="scientific">Solibaculum intestinale</name>
    <dbReference type="NCBI Taxonomy" id="3133165"/>
    <lineage>
        <taxon>Bacteria</taxon>
        <taxon>Bacillati</taxon>
        <taxon>Bacillota</taxon>
        <taxon>Clostridia</taxon>
        <taxon>Eubacteriales</taxon>
        <taxon>Oscillospiraceae</taxon>
        <taxon>Solibaculum</taxon>
    </lineage>
</organism>
<accession>A0ABV1DYK7</accession>
<dbReference type="EMBL" id="JBBMFD010000005">
    <property type="protein sequence ID" value="MEQ2440137.1"/>
    <property type="molecule type" value="Genomic_DNA"/>
</dbReference>
<evidence type="ECO:0000313" key="1">
    <source>
        <dbReference type="EMBL" id="MEQ2440137.1"/>
    </source>
</evidence>
<comment type="caution">
    <text evidence="1">The sequence shown here is derived from an EMBL/GenBank/DDBJ whole genome shotgun (WGS) entry which is preliminary data.</text>
</comment>
<protein>
    <submittedName>
        <fullName evidence="1">Uncharacterized protein</fullName>
    </submittedName>
</protein>